<comment type="caution">
    <text evidence="2">The sequence shown here is derived from an EMBL/GenBank/DDBJ whole genome shotgun (WGS) entry which is preliminary data.</text>
</comment>
<keyword evidence="2" id="KW-0378">Hydrolase</keyword>
<reference evidence="2 3" key="1">
    <citation type="journal article" date="1992" name="Lakartidningen">
        <title>[Penicillin V and not amoxicillin is the first choice preparation in acute otitis].</title>
        <authorList>
            <person name="Kamme C."/>
            <person name="Lundgren K."/>
            <person name="Prellner K."/>
        </authorList>
    </citation>
    <scope>NUCLEOTIDE SEQUENCE [LARGE SCALE GENOMIC DNA]</scope>
    <source>
        <strain evidence="2 3">W1</strain>
    </source>
</reference>
<evidence type="ECO:0000313" key="3">
    <source>
        <dbReference type="Proteomes" id="UP000325116"/>
    </source>
</evidence>
<dbReference type="EMBL" id="SAXT01000005">
    <property type="protein sequence ID" value="TXJ12140.1"/>
    <property type="molecule type" value="Genomic_DNA"/>
</dbReference>
<dbReference type="SUPFAM" id="SSF75569">
    <property type="entry name" value="Archaeal IMP cyclohydrolase PurO"/>
    <property type="match status" value="1"/>
</dbReference>
<dbReference type="Gene3D" id="3.60.20.20">
    <property type="entry name" value="Inosine monophosphate cyclohydrolase-like"/>
    <property type="match status" value="1"/>
</dbReference>
<dbReference type="GO" id="GO:0003937">
    <property type="term" value="F:IMP cyclohydrolase activity"/>
    <property type="evidence" value="ECO:0007669"/>
    <property type="project" value="InterPro"/>
</dbReference>
<dbReference type="Pfam" id="PF07826">
    <property type="entry name" value="IMP_cyclohyd"/>
    <property type="match status" value="1"/>
</dbReference>
<organism evidence="2 3">
    <name type="scientific">Brachyspira aalborgi</name>
    <dbReference type="NCBI Taxonomy" id="29522"/>
    <lineage>
        <taxon>Bacteria</taxon>
        <taxon>Pseudomonadati</taxon>
        <taxon>Spirochaetota</taxon>
        <taxon>Spirochaetia</taxon>
        <taxon>Brachyspirales</taxon>
        <taxon>Brachyspiraceae</taxon>
        <taxon>Brachyspira</taxon>
    </lineage>
</organism>
<proteinExistence type="predicted"/>
<sequence length="235" mass="27210">MNDIEEIIKNNSYLGRGIIIGKSNDGKNAVCSYFIMGRSSNSRNRIFSFKDNVLYTEPLDKNKTVNPELIIYAALREYKNKLIITNGNQTDTIFNGLKDKISFEESLKSRKFEPDSPHFTPRISGLLCFKDNDFDYKISILKSANKEGEACYRYIFDYESVCGIGHFIHTYLQDNNPLPSFYGEPKKIEILNDIDEFTNKIWKSLNGDNKISIFSRYTNLKTGEKIDRIINKYKL</sequence>
<name>A0A5C8CFS0_9SPIR</name>
<dbReference type="AlphaFoldDB" id="A0A5C8CFS0"/>
<gene>
    <name evidence="2" type="ORF">EPJ80_09600</name>
</gene>
<dbReference type="InterPro" id="IPR036795">
    <property type="entry name" value="IMP_cyclohydrolase-like_sf"/>
</dbReference>
<dbReference type="Proteomes" id="UP000325116">
    <property type="component" value="Unassembled WGS sequence"/>
</dbReference>
<feature type="domain" description="Inosine monophosphate cyclohydrolase-like" evidence="1">
    <location>
        <begin position="13"/>
        <end position="219"/>
    </location>
</feature>
<evidence type="ECO:0000259" key="1">
    <source>
        <dbReference type="Pfam" id="PF07826"/>
    </source>
</evidence>
<evidence type="ECO:0000313" key="2">
    <source>
        <dbReference type="EMBL" id="TXJ12140.1"/>
    </source>
</evidence>
<dbReference type="GO" id="GO:0006188">
    <property type="term" value="P:IMP biosynthetic process"/>
    <property type="evidence" value="ECO:0007669"/>
    <property type="project" value="InterPro"/>
</dbReference>
<protein>
    <submittedName>
        <fullName evidence="2">Inosine monophosphate cyclohydrolase</fullName>
    </submittedName>
</protein>
<accession>A0A5C8CFS0</accession>
<dbReference type="InterPro" id="IPR020600">
    <property type="entry name" value="IMP_cyclohydrolase-like"/>
</dbReference>